<organism evidence="6 7">
    <name type="scientific">Populus euphratica</name>
    <name type="common">Euphrates poplar</name>
    <dbReference type="NCBI Taxonomy" id="75702"/>
    <lineage>
        <taxon>Eukaryota</taxon>
        <taxon>Viridiplantae</taxon>
        <taxon>Streptophyta</taxon>
        <taxon>Embryophyta</taxon>
        <taxon>Tracheophyta</taxon>
        <taxon>Spermatophyta</taxon>
        <taxon>Magnoliopsida</taxon>
        <taxon>eudicotyledons</taxon>
        <taxon>Gunneridae</taxon>
        <taxon>Pentapetalae</taxon>
        <taxon>rosids</taxon>
        <taxon>fabids</taxon>
        <taxon>Malpighiales</taxon>
        <taxon>Salicaceae</taxon>
        <taxon>Saliceae</taxon>
        <taxon>Populus</taxon>
    </lineage>
</organism>
<feature type="transmembrane region" description="Helical" evidence="5">
    <location>
        <begin position="109"/>
        <end position="130"/>
    </location>
</feature>
<name>A0AAJ6TYE9_POPEU</name>
<reference evidence="7" key="1">
    <citation type="submission" date="2025-08" db="UniProtKB">
        <authorList>
            <consortium name="RefSeq"/>
        </authorList>
    </citation>
    <scope>IDENTIFICATION</scope>
</reference>
<keyword evidence="2 5" id="KW-0812">Transmembrane</keyword>
<evidence type="ECO:0000256" key="1">
    <source>
        <dbReference type="ARBA" id="ARBA00004141"/>
    </source>
</evidence>
<dbReference type="Pfam" id="PF02535">
    <property type="entry name" value="Zip"/>
    <property type="match status" value="1"/>
</dbReference>
<accession>A0AAJ6TYE9</accession>
<dbReference type="GO" id="GO:0005886">
    <property type="term" value="C:plasma membrane"/>
    <property type="evidence" value="ECO:0007669"/>
    <property type="project" value="TreeGrafter"/>
</dbReference>
<keyword evidence="6" id="KW-1185">Reference proteome</keyword>
<dbReference type="Proteomes" id="UP000694918">
    <property type="component" value="Unplaced"/>
</dbReference>
<dbReference type="GeneID" id="105122406"/>
<dbReference type="PANTHER" id="PTHR11040">
    <property type="entry name" value="ZINC/IRON TRANSPORTER"/>
    <property type="match status" value="1"/>
</dbReference>
<dbReference type="InterPro" id="IPR003689">
    <property type="entry name" value="ZIP"/>
</dbReference>
<evidence type="ECO:0000256" key="5">
    <source>
        <dbReference type="SAM" id="Phobius"/>
    </source>
</evidence>
<protein>
    <submittedName>
        <fullName evidence="7">Zinc transporter 4, chloroplastic-like</fullName>
    </submittedName>
</protein>
<evidence type="ECO:0000256" key="2">
    <source>
        <dbReference type="ARBA" id="ARBA00022692"/>
    </source>
</evidence>
<evidence type="ECO:0000256" key="4">
    <source>
        <dbReference type="ARBA" id="ARBA00023136"/>
    </source>
</evidence>
<evidence type="ECO:0000256" key="3">
    <source>
        <dbReference type="ARBA" id="ARBA00022989"/>
    </source>
</evidence>
<proteinExistence type="predicted"/>
<feature type="transmembrane region" description="Helical" evidence="5">
    <location>
        <begin position="69"/>
        <end position="89"/>
    </location>
</feature>
<dbReference type="RefSeq" id="XP_011019800.1">
    <property type="nucleotide sequence ID" value="XM_011021498.1"/>
</dbReference>
<dbReference type="KEGG" id="peu:105122406"/>
<keyword evidence="3 5" id="KW-1133">Transmembrane helix</keyword>
<dbReference type="PANTHER" id="PTHR11040:SF44">
    <property type="entry name" value="PROTEIN ZNTC-RELATED"/>
    <property type="match status" value="1"/>
</dbReference>
<evidence type="ECO:0000313" key="7">
    <source>
        <dbReference type="RefSeq" id="XP_011019800.1"/>
    </source>
</evidence>
<gene>
    <name evidence="7" type="primary">LOC105122406</name>
</gene>
<comment type="subcellular location">
    <subcellularLocation>
        <location evidence="1">Membrane</location>
        <topology evidence="1">Multi-pass membrane protein</topology>
    </subcellularLocation>
</comment>
<sequence>MVGDGFVAVAVIATLHDAWIKPGRGEHWSYVESMCHKPFNTALPFHQFFQGSALVGCTPQAQFKTPSTTIMACFFAITTPAGGGIGIAIASLHNPNSPGALVAEGILDYMSAGILAYMAFVDLIAADFFAERR</sequence>
<keyword evidence="4 5" id="KW-0472">Membrane</keyword>
<evidence type="ECO:0000313" key="6">
    <source>
        <dbReference type="Proteomes" id="UP000694918"/>
    </source>
</evidence>
<dbReference type="GO" id="GO:0005385">
    <property type="term" value="F:zinc ion transmembrane transporter activity"/>
    <property type="evidence" value="ECO:0007669"/>
    <property type="project" value="TreeGrafter"/>
</dbReference>
<dbReference type="AlphaFoldDB" id="A0AAJ6TYE9"/>